<dbReference type="InterPro" id="IPR043504">
    <property type="entry name" value="Peptidase_S1_PA_chymotrypsin"/>
</dbReference>
<dbReference type="SUPFAM" id="SSF50494">
    <property type="entry name" value="Trypsin-like serine proteases"/>
    <property type="match status" value="1"/>
</dbReference>
<feature type="transmembrane region" description="Helical" evidence="5">
    <location>
        <begin position="131"/>
        <end position="152"/>
    </location>
</feature>
<sequence length="416" mass="40037">MNENTRQSGAYDQGGPEGSSHSEQYGPGPGAPRGGYPPRPAHEPTGHRAAGGGTHAWPSQSGWGGQSGWSGHGAHGGSGTDGGGSGGDGGGSGGDGGGSGGDGGGSGGDGGVGGGVPVGGHGERRRARRPVALFAAVALVAAAVGGGTAYAVQELNDGGQGTATSATGTVNGTSVATSSKGTVAGVAAAVSPSIVEVTAAAQGGKSTGSGVVVTADGEIVTNNHVVAGASSVKVTTNDGKSYRAEVVGTDSKKDLALLKASGAPKLKPASLGDSSDLQVGQDVVAIGSPEGLSGTVTRGIVSALDRDVTVASEQEQQPQAPSPEDGWPFEFDGRQFNGDTGSSTTTYKAIQTDASLNPGNSGGALINMNGEIIGINSAMYAPSSSSGDSGSAGLGFAIPVNTVKADLDQLRSGASS</sequence>
<organism evidence="6 7">
    <name type="scientific">Streptomyces albus (strain ATCC 21838 / DSM 41398 / FERM P-419 / JCM 4703 / NBRC 107858)</name>
    <dbReference type="NCBI Taxonomy" id="1081613"/>
    <lineage>
        <taxon>Bacteria</taxon>
        <taxon>Bacillati</taxon>
        <taxon>Actinomycetota</taxon>
        <taxon>Actinomycetes</taxon>
        <taxon>Kitasatosporales</taxon>
        <taxon>Streptomycetaceae</taxon>
        <taxon>Streptomyces</taxon>
    </lineage>
</organism>
<dbReference type="Gene3D" id="2.40.10.10">
    <property type="entry name" value="Trypsin-like serine proteases"/>
    <property type="match status" value="2"/>
</dbReference>
<feature type="region of interest" description="Disordered" evidence="4">
    <location>
        <begin position="308"/>
        <end position="345"/>
    </location>
</feature>
<keyword evidence="5" id="KW-0472">Membrane</keyword>
<reference evidence="6 7" key="1">
    <citation type="submission" date="2015-01" db="EMBL/GenBank/DDBJ databases">
        <title>Enhanced salinomycin production by adjusting the supply of polyketide extender units in Streptomyce albus DSM 41398.</title>
        <authorList>
            <person name="Lu C."/>
        </authorList>
    </citation>
    <scope>NUCLEOTIDE SEQUENCE [LARGE SCALE GENOMIC DNA]</scope>
    <source>
        <strain evidence="7">ATCC 21838 / DSM 41398 / FERM P-419 / JCM 4703 / NBRC 107858</strain>
    </source>
</reference>
<dbReference type="KEGG" id="sals:SLNWT_4059"/>
<feature type="compositionally biased region" description="Low complexity" evidence="4">
    <location>
        <begin position="311"/>
        <end position="324"/>
    </location>
</feature>
<feature type="compositionally biased region" description="Gly residues" evidence="4">
    <location>
        <begin position="62"/>
        <end position="120"/>
    </location>
</feature>
<keyword evidence="3" id="KW-0378">Hydrolase</keyword>
<dbReference type="GO" id="GO:0004252">
    <property type="term" value="F:serine-type endopeptidase activity"/>
    <property type="evidence" value="ECO:0007669"/>
    <property type="project" value="InterPro"/>
</dbReference>
<dbReference type="Pfam" id="PF13365">
    <property type="entry name" value="Trypsin_2"/>
    <property type="match status" value="1"/>
</dbReference>
<dbReference type="InterPro" id="IPR009003">
    <property type="entry name" value="Peptidase_S1_PA"/>
</dbReference>
<keyword evidence="7" id="KW-1185">Reference proteome</keyword>
<feature type="region of interest" description="Disordered" evidence="4">
    <location>
        <begin position="1"/>
        <end position="124"/>
    </location>
</feature>
<dbReference type="AlphaFoldDB" id="A0A0B5EYJ4"/>
<evidence type="ECO:0000256" key="5">
    <source>
        <dbReference type="SAM" id="Phobius"/>
    </source>
</evidence>
<evidence type="ECO:0000256" key="1">
    <source>
        <dbReference type="ARBA" id="ARBA00010541"/>
    </source>
</evidence>
<dbReference type="PANTHER" id="PTHR43343">
    <property type="entry name" value="PEPTIDASE S12"/>
    <property type="match status" value="1"/>
</dbReference>
<name>A0A0B5EYJ4_STRA4</name>
<accession>A0A0B5EYJ4</accession>
<keyword evidence="2 6" id="KW-0645">Protease</keyword>
<keyword evidence="5" id="KW-0812">Transmembrane</keyword>
<dbReference type="PRINTS" id="PR00834">
    <property type="entry name" value="PROTEASES2C"/>
</dbReference>
<gene>
    <name evidence="6" type="ORF">SLNWT_4059</name>
</gene>
<comment type="similarity">
    <text evidence="1">Belongs to the peptidase S1C family.</text>
</comment>
<evidence type="ECO:0000256" key="3">
    <source>
        <dbReference type="ARBA" id="ARBA00022801"/>
    </source>
</evidence>
<dbReference type="InterPro" id="IPR001940">
    <property type="entry name" value="Peptidase_S1C"/>
</dbReference>
<dbReference type="PANTHER" id="PTHR43343:SF3">
    <property type="entry name" value="PROTEASE DO-LIKE 8, CHLOROPLASTIC"/>
    <property type="match status" value="1"/>
</dbReference>
<evidence type="ECO:0000256" key="4">
    <source>
        <dbReference type="SAM" id="MobiDB-lite"/>
    </source>
</evidence>
<proteinExistence type="inferred from homology"/>
<dbReference type="Proteomes" id="UP000031523">
    <property type="component" value="Chromosome"/>
</dbReference>
<evidence type="ECO:0000313" key="7">
    <source>
        <dbReference type="Proteomes" id="UP000031523"/>
    </source>
</evidence>
<evidence type="ECO:0000256" key="2">
    <source>
        <dbReference type="ARBA" id="ARBA00022670"/>
    </source>
</evidence>
<feature type="compositionally biased region" description="Polar residues" evidence="4">
    <location>
        <begin position="1"/>
        <end position="10"/>
    </location>
</feature>
<dbReference type="GO" id="GO:0006508">
    <property type="term" value="P:proteolysis"/>
    <property type="evidence" value="ECO:0007669"/>
    <property type="project" value="UniProtKB-KW"/>
</dbReference>
<keyword evidence="5" id="KW-1133">Transmembrane helix</keyword>
<dbReference type="EMBL" id="CP010519">
    <property type="protein sequence ID" value="AJE84435.1"/>
    <property type="molecule type" value="Genomic_DNA"/>
</dbReference>
<protein>
    <submittedName>
        <fullName evidence="6">Protease</fullName>
    </submittedName>
</protein>
<dbReference type="InterPro" id="IPR051201">
    <property type="entry name" value="Chloro_Bact_Ser_Proteases"/>
</dbReference>
<evidence type="ECO:0000313" key="6">
    <source>
        <dbReference type="EMBL" id="AJE84435.1"/>
    </source>
</evidence>